<gene>
    <name evidence="1" type="ORF">Dxin01_01505</name>
</gene>
<name>A0ABP9V924_9DEIO</name>
<evidence type="ECO:0000313" key="2">
    <source>
        <dbReference type="Proteomes" id="UP001458946"/>
    </source>
</evidence>
<keyword evidence="2" id="KW-1185">Reference proteome</keyword>
<dbReference type="EMBL" id="BAABRN010000013">
    <property type="protein sequence ID" value="GAA5501766.1"/>
    <property type="molecule type" value="Genomic_DNA"/>
</dbReference>
<organism evidence="1 2">
    <name type="scientific">Deinococcus xinjiangensis</name>
    <dbReference type="NCBI Taxonomy" id="457454"/>
    <lineage>
        <taxon>Bacteria</taxon>
        <taxon>Thermotogati</taxon>
        <taxon>Deinococcota</taxon>
        <taxon>Deinococci</taxon>
        <taxon>Deinococcales</taxon>
        <taxon>Deinococcaceae</taxon>
        <taxon>Deinococcus</taxon>
    </lineage>
</organism>
<reference evidence="1 2" key="1">
    <citation type="submission" date="2024-02" db="EMBL/GenBank/DDBJ databases">
        <title>Deinococcus xinjiangensis NBRC 107630.</title>
        <authorList>
            <person name="Ichikawa N."/>
            <person name="Katano-Makiyama Y."/>
            <person name="Hidaka K."/>
        </authorList>
    </citation>
    <scope>NUCLEOTIDE SEQUENCE [LARGE SCALE GENOMIC DNA]</scope>
    <source>
        <strain evidence="1 2">NBRC 107630</strain>
    </source>
</reference>
<sequence length="87" mass="9369">MHLTPTEIVMGLSQATHDDAVQKMQQAQAGLGGGWFARMIGGVLKLGERALIWIPVNPLQPLRFASVPPLLTVILFPTPCLGQNGRP</sequence>
<comment type="caution">
    <text evidence="1">The sequence shown here is derived from an EMBL/GenBank/DDBJ whole genome shotgun (WGS) entry which is preliminary data.</text>
</comment>
<evidence type="ECO:0000313" key="1">
    <source>
        <dbReference type="EMBL" id="GAA5501766.1"/>
    </source>
</evidence>
<proteinExistence type="predicted"/>
<accession>A0ABP9V924</accession>
<protein>
    <submittedName>
        <fullName evidence="1">Uncharacterized protein</fullName>
    </submittedName>
</protein>
<dbReference type="Proteomes" id="UP001458946">
    <property type="component" value="Unassembled WGS sequence"/>
</dbReference>
<dbReference type="RefSeq" id="WP_353541737.1">
    <property type="nucleotide sequence ID" value="NZ_BAABRN010000013.1"/>
</dbReference>